<proteinExistence type="predicted"/>
<gene>
    <name evidence="2" type="ORF">BDV96DRAFT_603369</name>
</gene>
<feature type="chain" id="PRO_5025496621" evidence="1">
    <location>
        <begin position="17"/>
        <end position="105"/>
    </location>
</feature>
<keyword evidence="1" id="KW-0732">Signal</keyword>
<accession>A0A6A5YVL6</accession>
<dbReference type="AlphaFoldDB" id="A0A6A5YVL6"/>
<organism evidence="2 3">
    <name type="scientific">Lophiotrema nucula</name>
    <dbReference type="NCBI Taxonomy" id="690887"/>
    <lineage>
        <taxon>Eukaryota</taxon>
        <taxon>Fungi</taxon>
        <taxon>Dikarya</taxon>
        <taxon>Ascomycota</taxon>
        <taxon>Pezizomycotina</taxon>
        <taxon>Dothideomycetes</taxon>
        <taxon>Pleosporomycetidae</taxon>
        <taxon>Pleosporales</taxon>
        <taxon>Lophiotremataceae</taxon>
        <taxon>Lophiotrema</taxon>
    </lineage>
</organism>
<evidence type="ECO:0000313" key="3">
    <source>
        <dbReference type="Proteomes" id="UP000799770"/>
    </source>
</evidence>
<feature type="signal peptide" evidence="1">
    <location>
        <begin position="1"/>
        <end position="16"/>
    </location>
</feature>
<reference evidence="2" key="1">
    <citation type="journal article" date="2020" name="Stud. Mycol.">
        <title>101 Dothideomycetes genomes: a test case for predicting lifestyles and emergence of pathogens.</title>
        <authorList>
            <person name="Haridas S."/>
            <person name="Albert R."/>
            <person name="Binder M."/>
            <person name="Bloem J."/>
            <person name="Labutti K."/>
            <person name="Salamov A."/>
            <person name="Andreopoulos B."/>
            <person name="Baker S."/>
            <person name="Barry K."/>
            <person name="Bills G."/>
            <person name="Bluhm B."/>
            <person name="Cannon C."/>
            <person name="Castanera R."/>
            <person name="Culley D."/>
            <person name="Daum C."/>
            <person name="Ezra D."/>
            <person name="Gonzalez J."/>
            <person name="Henrissat B."/>
            <person name="Kuo A."/>
            <person name="Liang C."/>
            <person name="Lipzen A."/>
            <person name="Lutzoni F."/>
            <person name="Magnuson J."/>
            <person name="Mondo S."/>
            <person name="Nolan M."/>
            <person name="Ohm R."/>
            <person name="Pangilinan J."/>
            <person name="Park H.-J."/>
            <person name="Ramirez L."/>
            <person name="Alfaro M."/>
            <person name="Sun H."/>
            <person name="Tritt A."/>
            <person name="Yoshinaga Y."/>
            <person name="Zwiers L.-H."/>
            <person name="Turgeon B."/>
            <person name="Goodwin S."/>
            <person name="Spatafora J."/>
            <person name="Crous P."/>
            <person name="Grigoriev I."/>
        </authorList>
    </citation>
    <scope>NUCLEOTIDE SEQUENCE</scope>
    <source>
        <strain evidence="2">CBS 627.86</strain>
    </source>
</reference>
<keyword evidence="3" id="KW-1185">Reference proteome</keyword>
<dbReference type="OrthoDB" id="5361929at2759"/>
<protein>
    <submittedName>
        <fullName evidence="2">Uncharacterized protein</fullName>
    </submittedName>
</protein>
<name>A0A6A5YVL6_9PLEO</name>
<evidence type="ECO:0000313" key="2">
    <source>
        <dbReference type="EMBL" id="KAF2111259.1"/>
    </source>
</evidence>
<evidence type="ECO:0000256" key="1">
    <source>
        <dbReference type="SAM" id="SignalP"/>
    </source>
</evidence>
<sequence length="105" mass="11805">MHASTLLLALLPIASAWKIHWVSTDGHTIDSHGTLPSGCVTLNWNPTKNIKHIDFDTATANYPDPKYLDVFTDKHCQENWWTFTKGSWNLNPQGATGSYMVYGEL</sequence>
<dbReference type="EMBL" id="ML977335">
    <property type="protein sequence ID" value="KAF2111259.1"/>
    <property type="molecule type" value="Genomic_DNA"/>
</dbReference>
<dbReference type="Proteomes" id="UP000799770">
    <property type="component" value="Unassembled WGS sequence"/>
</dbReference>